<sequence>METKTLTGGSSSYYRLLIDKPTSGGEPYETECNDCIEALRMTYAEGNAFKAIWRIAAGRLGTGKPGTTALYDAEKIVFFGERLVAEHTLLQNFHP</sequence>
<dbReference type="OrthoDB" id="8449558at2"/>
<proteinExistence type="predicted"/>
<dbReference type="EMBL" id="CP032829">
    <property type="protein sequence ID" value="AYJ85523.1"/>
    <property type="molecule type" value="Genomic_DNA"/>
</dbReference>
<organism evidence="1 2">
    <name type="scientific">Sphingomonas paeninsulae</name>
    <dbReference type="NCBI Taxonomy" id="2319844"/>
    <lineage>
        <taxon>Bacteria</taxon>
        <taxon>Pseudomonadati</taxon>
        <taxon>Pseudomonadota</taxon>
        <taxon>Alphaproteobacteria</taxon>
        <taxon>Sphingomonadales</taxon>
        <taxon>Sphingomonadaceae</taxon>
        <taxon>Sphingomonas</taxon>
    </lineage>
</organism>
<evidence type="ECO:0000313" key="2">
    <source>
        <dbReference type="Proteomes" id="UP000276254"/>
    </source>
</evidence>
<gene>
    <name evidence="1" type="ORF">D3Y57_05435</name>
</gene>
<dbReference type="Proteomes" id="UP000276254">
    <property type="component" value="Chromosome"/>
</dbReference>
<name>A0A494TET5_SPHPE</name>
<accession>A0A494TET5</accession>
<dbReference type="RefSeq" id="WP_121152148.1">
    <property type="nucleotide sequence ID" value="NZ_CP032829.1"/>
</dbReference>
<evidence type="ECO:0000313" key="1">
    <source>
        <dbReference type="EMBL" id="AYJ85523.1"/>
    </source>
</evidence>
<keyword evidence="2" id="KW-1185">Reference proteome</keyword>
<dbReference type="KEGG" id="spha:D3Y57_05435"/>
<dbReference type="AlphaFoldDB" id="A0A494TET5"/>
<reference evidence="1 2" key="1">
    <citation type="submission" date="2018-09" db="EMBL/GenBank/DDBJ databases">
        <title>Sphingomonas peninsula sp. nov., isolated from fildes peninsula, Antarctic soil.</title>
        <authorList>
            <person name="Yingchao G."/>
        </authorList>
    </citation>
    <scope>NUCLEOTIDE SEQUENCE [LARGE SCALE GENOMIC DNA]</scope>
    <source>
        <strain evidence="1 2">YZ-8</strain>
    </source>
</reference>
<protein>
    <submittedName>
        <fullName evidence="1">Uncharacterized protein</fullName>
    </submittedName>
</protein>